<dbReference type="STRING" id="490.A6J88_02635"/>
<comment type="similarity">
    <text evidence="1">Belongs to the Skp family.</text>
</comment>
<dbReference type="SMART" id="SM00935">
    <property type="entry name" value="OmpH"/>
    <property type="match status" value="1"/>
</dbReference>
<dbReference type="Proteomes" id="UP000005365">
    <property type="component" value="Unassembled WGS sequence"/>
</dbReference>
<dbReference type="InterPro" id="IPR024930">
    <property type="entry name" value="Skp_dom_sf"/>
</dbReference>
<dbReference type="GO" id="GO:0050821">
    <property type="term" value="P:protein stabilization"/>
    <property type="evidence" value="ECO:0007669"/>
    <property type="project" value="TreeGrafter"/>
</dbReference>
<accession>C6M665</accession>
<dbReference type="PANTHER" id="PTHR35089">
    <property type="entry name" value="CHAPERONE PROTEIN SKP"/>
    <property type="match status" value="1"/>
</dbReference>
<dbReference type="EMBL" id="ACKO02000011">
    <property type="protein sequence ID" value="EET44293.1"/>
    <property type="molecule type" value="Genomic_DNA"/>
</dbReference>
<dbReference type="GO" id="GO:0051082">
    <property type="term" value="F:unfolded protein binding"/>
    <property type="evidence" value="ECO:0007669"/>
    <property type="project" value="InterPro"/>
</dbReference>
<dbReference type="PANTHER" id="PTHR35089:SF1">
    <property type="entry name" value="CHAPERONE PROTEIN SKP"/>
    <property type="match status" value="1"/>
</dbReference>
<evidence type="ECO:0000256" key="1">
    <source>
        <dbReference type="ARBA" id="ARBA00009091"/>
    </source>
</evidence>
<name>C6M665_NEISI</name>
<dbReference type="SUPFAM" id="SSF111384">
    <property type="entry name" value="OmpH-like"/>
    <property type="match status" value="1"/>
</dbReference>
<dbReference type="Gene3D" id="3.30.910.20">
    <property type="entry name" value="Skp domain"/>
    <property type="match status" value="1"/>
</dbReference>
<dbReference type="Pfam" id="PF03938">
    <property type="entry name" value="OmpH"/>
    <property type="match status" value="1"/>
</dbReference>
<protein>
    <submittedName>
        <fullName evidence="3">Outer membrane protein</fullName>
    </submittedName>
</protein>
<dbReference type="eggNOG" id="COG2825">
    <property type="taxonomic scope" value="Bacteria"/>
</dbReference>
<evidence type="ECO:0000313" key="4">
    <source>
        <dbReference type="Proteomes" id="UP000005365"/>
    </source>
</evidence>
<sequence>MAGYKIKEIQMNIIANAFRLGGAALLGFGLMNQAAAAEAVQKIGFINTERVYLESKQAQRIQTTLEKEFRGRQDALQKLQQEGEKLEKSLSEGKLQGKEREAAAKRWGELVQQFRKKQAELAEDYNLRRNEEFAALQQNANRIIVDLAKREGYDVILQDVIYVNARYDITDSVIKALNTR</sequence>
<dbReference type="AlphaFoldDB" id="C6M665"/>
<dbReference type="InterPro" id="IPR005632">
    <property type="entry name" value="Chaperone_Skp"/>
</dbReference>
<comment type="caution">
    <text evidence="3">The sequence shown here is derived from an EMBL/GenBank/DDBJ whole genome shotgun (WGS) entry which is preliminary data.</text>
</comment>
<gene>
    <name evidence="3" type="ORF">NEISICOT_02016</name>
</gene>
<dbReference type="GO" id="GO:0005829">
    <property type="term" value="C:cytosol"/>
    <property type="evidence" value="ECO:0007669"/>
    <property type="project" value="TreeGrafter"/>
</dbReference>
<reference evidence="3" key="1">
    <citation type="submission" date="2009-07" db="EMBL/GenBank/DDBJ databases">
        <authorList>
            <person name="Weinstock G."/>
            <person name="Sodergren E."/>
            <person name="Clifton S."/>
            <person name="Fulton L."/>
            <person name="Fulton B."/>
            <person name="Courtney L."/>
            <person name="Fronick C."/>
            <person name="Harrison M."/>
            <person name="Strong C."/>
            <person name="Farmer C."/>
            <person name="Delahaunty K."/>
            <person name="Markovic C."/>
            <person name="Hall O."/>
            <person name="Minx P."/>
            <person name="Tomlinson C."/>
            <person name="Mitreva M."/>
            <person name="Nelson J."/>
            <person name="Hou S."/>
            <person name="Wollam A."/>
            <person name="Pepin K.H."/>
            <person name="Johnson M."/>
            <person name="Bhonagiri V."/>
            <person name="Nash W.E."/>
            <person name="Warren W."/>
            <person name="Chinwalla A."/>
            <person name="Mardis E.R."/>
            <person name="Wilson R.K."/>
        </authorList>
    </citation>
    <scope>NUCLEOTIDE SEQUENCE [LARGE SCALE GENOMIC DNA]</scope>
    <source>
        <strain evidence="3">ATCC 29256</strain>
    </source>
</reference>
<keyword evidence="2" id="KW-0732">Signal</keyword>
<keyword evidence="4" id="KW-1185">Reference proteome</keyword>
<proteinExistence type="inferred from homology"/>
<evidence type="ECO:0000313" key="3">
    <source>
        <dbReference type="EMBL" id="EET44293.1"/>
    </source>
</evidence>
<evidence type="ECO:0000256" key="2">
    <source>
        <dbReference type="ARBA" id="ARBA00022729"/>
    </source>
</evidence>
<organism evidence="3 4">
    <name type="scientific">Neisseria sicca ATCC 29256</name>
    <dbReference type="NCBI Taxonomy" id="547045"/>
    <lineage>
        <taxon>Bacteria</taxon>
        <taxon>Pseudomonadati</taxon>
        <taxon>Pseudomonadota</taxon>
        <taxon>Betaproteobacteria</taxon>
        <taxon>Neisseriales</taxon>
        <taxon>Neisseriaceae</taxon>
        <taxon>Neisseria</taxon>
    </lineage>
</organism>